<keyword evidence="1" id="KW-0812">Transmembrane</keyword>
<name>A0A6N3G7E5_ENTCA</name>
<evidence type="ECO:0000313" key="2">
    <source>
        <dbReference type="EMBL" id="VYU60482.1"/>
    </source>
</evidence>
<feature type="transmembrane region" description="Helical" evidence="1">
    <location>
        <begin position="41"/>
        <end position="61"/>
    </location>
</feature>
<gene>
    <name evidence="2" type="ORF">ECLFYP2_00770</name>
</gene>
<dbReference type="EMBL" id="CACRTX010000018">
    <property type="protein sequence ID" value="VYU60482.1"/>
    <property type="molecule type" value="Genomic_DNA"/>
</dbReference>
<proteinExistence type="predicted"/>
<evidence type="ECO:0000256" key="1">
    <source>
        <dbReference type="SAM" id="Phobius"/>
    </source>
</evidence>
<keyword evidence="1" id="KW-0472">Membrane</keyword>
<sequence length="63" mass="7160">MIKLFNKEFNISTIISIIILIMGILTVGLQGYFYFKHGSQFVSGVTLVGMFNICLGFYNLYVK</sequence>
<keyword evidence="1" id="KW-1133">Transmembrane helix</keyword>
<dbReference type="AlphaFoldDB" id="A0A6N3G7E5"/>
<feature type="transmembrane region" description="Helical" evidence="1">
    <location>
        <begin position="12"/>
        <end position="35"/>
    </location>
</feature>
<organism evidence="2">
    <name type="scientific">Enterococcus casseliflavus</name>
    <name type="common">Enterococcus flavescens</name>
    <dbReference type="NCBI Taxonomy" id="37734"/>
    <lineage>
        <taxon>Bacteria</taxon>
        <taxon>Bacillati</taxon>
        <taxon>Bacillota</taxon>
        <taxon>Bacilli</taxon>
        <taxon>Lactobacillales</taxon>
        <taxon>Enterococcaceae</taxon>
        <taxon>Enterococcus</taxon>
    </lineage>
</organism>
<protein>
    <submittedName>
        <fullName evidence="2">Uncharacterized protein</fullName>
    </submittedName>
</protein>
<reference evidence="2" key="1">
    <citation type="submission" date="2019-11" db="EMBL/GenBank/DDBJ databases">
        <authorList>
            <person name="Feng L."/>
        </authorList>
    </citation>
    <scope>NUCLEOTIDE SEQUENCE</scope>
    <source>
        <strain evidence="2">ECasseliflavusLFYP2</strain>
    </source>
</reference>
<accession>A0A6N3G7E5</accession>